<sequence>PEVEPNNEEPEISIISNYEALVALNQIIIYAEQKSDKIDFPKDQIRIIKKLRKVVEREEFHSKQQVTLDSCLGNADKANTSKE</sequence>
<protein>
    <submittedName>
        <fullName evidence="1">14037_t:CDS:1</fullName>
    </submittedName>
</protein>
<gene>
    <name evidence="1" type="ORF">FCALED_LOCUS5258</name>
</gene>
<proteinExistence type="predicted"/>
<accession>A0A9N9AJJ0</accession>
<keyword evidence="2" id="KW-1185">Reference proteome</keyword>
<name>A0A9N9AJJ0_9GLOM</name>
<dbReference type="AlphaFoldDB" id="A0A9N9AJJ0"/>
<dbReference type="OrthoDB" id="2422761at2759"/>
<reference evidence="1" key="1">
    <citation type="submission" date="2021-06" db="EMBL/GenBank/DDBJ databases">
        <authorList>
            <person name="Kallberg Y."/>
            <person name="Tangrot J."/>
            <person name="Rosling A."/>
        </authorList>
    </citation>
    <scope>NUCLEOTIDE SEQUENCE</scope>
    <source>
        <strain evidence="1">UK204</strain>
    </source>
</reference>
<comment type="caution">
    <text evidence="1">The sequence shown here is derived from an EMBL/GenBank/DDBJ whole genome shotgun (WGS) entry which is preliminary data.</text>
</comment>
<feature type="non-terminal residue" evidence="1">
    <location>
        <position position="1"/>
    </location>
</feature>
<organism evidence="1 2">
    <name type="scientific">Funneliformis caledonium</name>
    <dbReference type="NCBI Taxonomy" id="1117310"/>
    <lineage>
        <taxon>Eukaryota</taxon>
        <taxon>Fungi</taxon>
        <taxon>Fungi incertae sedis</taxon>
        <taxon>Mucoromycota</taxon>
        <taxon>Glomeromycotina</taxon>
        <taxon>Glomeromycetes</taxon>
        <taxon>Glomerales</taxon>
        <taxon>Glomeraceae</taxon>
        <taxon>Funneliformis</taxon>
    </lineage>
</organism>
<dbReference type="Proteomes" id="UP000789570">
    <property type="component" value="Unassembled WGS sequence"/>
</dbReference>
<dbReference type="EMBL" id="CAJVPQ010001115">
    <property type="protein sequence ID" value="CAG8532810.1"/>
    <property type="molecule type" value="Genomic_DNA"/>
</dbReference>
<evidence type="ECO:0000313" key="2">
    <source>
        <dbReference type="Proteomes" id="UP000789570"/>
    </source>
</evidence>
<evidence type="ECO:0000313" key="1">
    <source>
        <dbReference type="EMBL" id="CAG8532810.1"/>
    </source>
</evidence>